<dbReference type="InterPro" id="IPR021102">
    <property type="entry name" value="PNGase_A"/>
</dbReference>
<feature type="signal peptide" evidence="1">
    <location>
        <begin position="1"/>
        <end position="22"/>
    </location>
</feature>
<dbReference type="Proteomes" id="UP000607653">
    <property type="component" value="Unassembled WGS sequence"/>
</dbReference>
<accession>A0A822Y232</accession>
<evidence type="ECO:0000313" key="3">
    <source>
        <dbReference type="EMBL" id="DAD26312.1"/>
    </source>
</evidence>
<evidence type="ECO:0000313" key="4">
    <source>
        <dbReference type="Proteomes" id="UP000607653"/>
    </source>
</evidence>
<dbReference type="Pfam" id="PF12222">
    <property type="entry name" value="PNGaseA"/>
    <property type="match status" value="1"/>
</dbReference>
<evidence type="ECO:0000259" key="2">
    <source>
        <dbReference type="Pfam" id="PF12222"/>
    </source>
</evidence>
<keyword evidence="1" id="KW-0732">Signal</keyword>
<name>A0A822Y232_NELNU</name>
<gene>
    <name evidence="3" type="ORF">HUJ06_027780</name>
</gene>
<dbReference type="InterPro" id="IPR056948">
    <property type="entry name" value="PNGaseA_N"/>
</dbReference>
<organism evidence="3 4">
    <name type="scientific">Nelumbo nucifera</name>
    <name type="common">Sacred lotus</name>
    <dbReference type="NCBI Taxonomy" id="4432"/>
    <lineage>
        <taxon>Eukaryota</taxon>
        <taxon>Viridiplantae</taxon>
        <taxon>Streptophyta</taxon>
        <taxon>Embryophyta</taxon>
        <taxon>Tracheophyta</taxon>
        <taxon>Spermatophyta</taxon>
        <taxon>Magnoliopsida</taxon>
        <taxon>Proteales</taxon>
        <taxon>Nelumbonaceae</taxon>
        <taxon>Nelumbo</taxon>
    </lineage>
</organism>
<reference evidence="3 4" key="1">
    <citation type="journal article" date="2020" name="Mol. Biol. Evol.">
        <title>Distinct Expression and Methylation Patterns for Genes with Different Fates following a Single Whole-Genome Duplication in Flowering Plants.</title>
        <authorList>
            <person name="Shi T."/>
            <person name="Rahmani R.S."/>
            <person name="Gugger P.F."/>
            <person name="Wang M."/>
            <person name="Li H."/>
            <person name="Zhang Y."/>
            <person name="Li Z."/>
            <person name="Wang Q."/>
            <person name="Van de Peer Y."/>
            <person name="Marchal K."/>
            <person name="Chen J."/>
        </authorList>
    </citation>
    <scope>NUCLEOTIDE SEQUENCE [LARGE SCALE GENOMIC DNA]</scope>
    <source>
        <tissue evidence="3">Leaf</tissue>
    </source>
</reference>
<protein>
    <recommendedName>
        <fullName evidence="2">Peptide N-acetyl-beta-D-glucosaminyl asparaginase amidase A N-terminal domain-containing protein</fullName>
    </recommendedName>
</protein>
<feature type="chain" id="PRO_5032910197" description="Peptide N-acetyl-beta-D-glucosaminyl asparaginase amidase A N-terminal domain-containing protein" evidence="1">
    <location>
        <begin position="23"/>
        <end position="665"/>
    </location>
</feature>
<dbReference type="PANTHER" id="PTHR31104">
    <property type="entry name" value="PEPTIDE-N4-(N-ACETYL-BETA-GLUCOSAMINYL)ASPARAGINE AMIDASE A PROTEIN"/>
    <property type="match status" value="1"/>
</dbReference>
<dbReference type="EMBL" id="DUZY01000002">
    <property type="protein sequence ID" value="DAD26312.1"/>
    <property type="molecule type" value="Genomic_DNA"/>
</dbReference>
<feature type="domain" description="Peptide N-acetyl-beta-D-glucosaminyl asparaginase amidase A N-terminal" evidence="2">
    <location>
        <begin position="59"/>
        <end position="463"/>
    </location>
</feature>
<proteinExistence type="predicted"/>
<evidence type="ECO:0000256" key="1">
    <source>
        <dbReference type="SAM" id="SignalP"/>
    </source>
</evidence>
<dbReference type="AlphaFoldDB" id="A0A822Y232"/>
<comment type="caution">
    <text evidence="3">The sequence shown here is derived from an EMBL/GenBank/DDBJ whole genome shotgun (WGS) entry which is preliminary data.</text>
</comment>
<sequence>MQYHSLIQSLVFLSLHLSFTCALYFSLPDHYFKFMHPSLRQNVSDEYIELTKPLPSDVFTPSCSLQLPQERFARPIASSLFSFSYSPPSGCLAPWTHVVLEFRASCDDELYDRIIGVWLDGVEILRTSTAEPTESAMFPKVRKDVTRYSSLLSRSNLTLTVMLENFVNNAFTGVCNVNISLLYYGENETTNSPSLEDRKYHRKLGFLTGKTVDRTEKEGTFGFKDEEFTITTINKSEKKSGLDDRSATESVENTRAISAFPVEVKKLGFISYRPGGGKRGLKGSQILYEKPADMIIPISGNNSNGFWFRIQNESDVYTREIQIPLNTHRAVLEVYVSFHGNDEFWYSNPPDAYFKKNNLTLERGNGAFRQVFVTIDGAYVGSELPFPVIFTGGINPLLWEPVVAIGAFDLPSYDIDLTPLLGLLLDGNNHSFGLGVSDGIPFWLLDANLHLWLDPDASVVQAGSLFYQAPDVSVRRIPKYAPQLNGFFKTKAKGMTVFSGWVNSTAGNFTTSIKKKLKLKNSIKFKKNGKIKDVKQRISVKTRVMVMSDRGYVLSRATFLRKYPLSITTTIKAGLENNTYLLVTNISHSMIEKTSAGHFSSSVTNSQESSGEMVFQGNSFLSGSGNTQQTLKYRYGYSCYSRTVAASNGKLLKDNSTDFCAQPQG</sequence>
<keyword evidence="4" id="KW-1185">Reference proteome</keyword>